<organism evidence="1 2">
    <name type="scientific">Elysia crispata</name>
    <name type="common">lettuce slug</name>
    <dbReference type="NCBI Taxonomy" id="231223"/>
    <lineage>
        <taxon>Eukaryota</taxon>
        <taxon>Metazoa</taxon>
        <taxon>Spiralia</taxon>
        <taxon>Lophotrochozoa</taxon>
        <taxon>Mollusca</taxon>
        <taxon>Gastropoda</taxon>
        <taxon>Heterobranchia</taxon>
        <taxon>Euthyneura</taxon>
        <taxon>Panpulmonata</taxon>
        <taxon>Sacoglossa</taxon>
        <taxon>Placobranchoidea</taxon>
        <taxon>Plakobranchidae</taxon>
        <taxon>Elysia</taxon>
    </lineage>
</organism>
<reference evidence="1" key="1">
    <citation type="journal article" date="2023" name="G3 (Bethesda)">
        <title>A reference genome for the long-term kleptoplast-retaining sea slug Elysia crispata morphotype clarki.</title>
        <authorList>
            <person name="Eastman K.E."/>
            <person name="Pendleton A.L."/>
            <person name="Shaikh M.A."/>
            <person name="Suttiyut T."/>
            <person name="Ogas R."/>
            <person name="Tomko P."/>
            <person name="Gavelis G."/>
            <person name="Widhalm J.R."/>
            <person name="Wisecaver J.H."/>
        </authorList>
    </citation>
    <scope>NUCLEOTIDE SEQUENCE</scope>
    <source>
        <strain evidence="1">ECLA1</strain>
    </source>
</reference>
<evidence type="ECO:0000313" key="2">
    <source>
        <dbReference type="Proteomes" id="UP001283361"/>
    </source>
</evidence>
<gene>
    <name evidence="1" type="ORF">RRG08_034588</name>
</gene>
<name>A0AAE1B3Q0_9GAST</name>
<sequence>MIVSAAETVVCQSEPDVTTKRSVITTCTVTNIGVSEPAGIMAGQHEELGYGKIDLKILYVLFAIVGKLFTSLNISLTKEMTSVISARPTSTLPTSAVPLTTHIMEEKPKLVLPWPTGYRELWCYPMQQVSFLLKFLILMNGSSKQLPLAATGVAR</sequence>
<keyword evidence="2" id="KW-1185">Reference proteome</keyword>
<comment type="caution">
    <text evidence="1">The sequence shown here is derived from an EMBL/GenBank/DDBJ whole genome shotgun (WGS) entry which is preliminary data.</text>
</comment>
<dbReference type="AlphaFoldDB" id="A0AAE1B3Q0"/>
<proteinExistence type="predicted"/>
<dbReference type="Proteomes" id="UP001283361">
    <property type="component" value="Unassembled WGS sequence"/>
</dbReference>
<accession>A0AAE1B3Q0</accession>
<protein>
    <submittedName>
        <fullName evidence="1">Uncharacterized protein</fullName>
    </submittedName>
</protein>
<dbReference type="EMBL" id="JAWDGP010000724">
    <property type="protein sequence ID" value="KAK3798027.1"/>
    <property type="molecule type" value="Genomic_DNA"/>
</dbReference>
<evidence type="ECO:0000313" key="1">
    <source>
        <dbReference type="EMBL" id="KAK3798027.1"/>
    </source>
</evidence>